<dbReference type="EMBL" id="AHBW01000038">
    <property type="protein sequence ID" value="EHK83868.1"/>
    <property type="molecule type" value="Genomic_DNA"/>
</dbReference>
<dbReference type="Gene3D" id="3.50.30.40">
    <property type="entry name" value="Ribonuclease E inhibitor RraA/RraA-like"/>
    <property type="match status" value="1"/>
</dbReference>
<evidence type="ECO:0000256" key="8">
    <source>
        <dbReference type="ARBA" id="ARBA00025046"/>
    </source>
</evidence>
<dbReference type="CDD" id="cd16841">
    <property type="entry name" value="RraA_family"/>
    <property type="match status" value="1"/>
</dbReference>
<comment type="catalytic activity">
    <reaction evidence="1">
        <text>4-hydroxy-4-methyl-2-oxoglutarate = 2 pyruvate</text>
        <dbReference type="Rhea" id="RHEA:22748"/>
        <dbReference type="ChEBI" id="CHEBI:15361"/>
        <dbReference type="ChEBI" id="CHEBI:58276"/>
        <dbReference type="EC" id="4.1.3.17"/>
    </reaction>
</comment>
<proteinExistence type="inferred from homology"/>
<reference evidence="14 15" key="1">
    <citation type="submission" date="2011-12" db="EMBL/GenBank/DDBJ databases">
        <authorList>
            <person name="Kriszt B."/>
            <person name="Tancsics A."/>
            <person name="Cserhati M."/>
            <person name="Toth A."/>
            <person name="Nagy I."/>
            <person name="Horvath B."/>
            <person name="Tamura T."/>
            <person name="Kukolya J."/>
            <person name="Szoboszlay S."/>
        </authorList>
    </citation>
    <scope>NUCLEOTIDE SEQUENCE [LARGE SCALE GENOMIC DNA]</scope>
    <source>
        <strain evidence="14 15">AK37</strain>
    </source>
</reference>
<protein>
    <recommendedName>
        <fullName evidence="7">Putative 4-hydroxy-4-methyl-2-oxoglutarate aldolase</fullName>
        <ecNumber evidence="6">4.1.1.112</ecNumber>
        <ecNumber evidence="5">4.1.3.17</ecNumber>
    </recommendedName>
    <alternativeName>
        <fullName evidence="11">Oxaloacetate decarboxylase</fullName>
    </alternativeName>
    <alternativeName>
        <fullName evidence="9">Regulator of ribonuclease activity homolog</fullName>
    </alternativeName>
    <alternativeName>
        <fullName evidence="10">RraA-like protein</fullName>
    </alternativeName>
</protein>
<organism evidence="14 15">
    <name type="scientific">Rhodococcus pyridinivorans AK37</name>
    <dbReference type="NCBI Taxonomy" id="1114960"/>
    <lineage>
        <taxon>Bacteria</taxon>
        <taxon>Bacillati</taxon>
        <taxon>Actinomycetota</taxon>
        <taxon>Actinomycetes</taxon>
        <taxon>Mycobacteriales</taxon>
        <taxon>Nocardiaceae</taxon>
        <taxon>Rhodococcus</taxon>
    </lineage>
</organism>
<feature type="binding site" evidence="13">
    <location>
        <position position="139"/>
    </location>
    <ligand>
        <name>Mg(2+)</name>
        <dbReference type="ChEBI" id="CHEBI:18420"/>
    </ligand>
</feature>
<evidence type="ECO:0000256" key="2">
    <source>
        <dbReference type="ARBA" id="ARBA00001968"/>
    </source>
</evidence>
<evidence type="ECO:0000256" key="4">
    <source>
        <dbReference type="ARBA" id="ARBA00011233"/>
    </source>
</evidence>
<evidence type="ECO:0000313" key="15">
    <source>
        <dbReference type="Proteomes" id="UP000005064"/>
    </source>
</evidence>
<dbReference type="RefSeq" id="WP_006552136.1">
    <property type="nucleotide sequence ID" value="NZ_AHBW01000038.1"/>
</dbReference>
<feature type="binding site" evidence="13">
    <location>
        <position position="138"/>
    </location>
    <ligand>
        <name>substrate</name>
    </ligand>
</feature>
<evidence type="ECO:0000313" key="14">
    <source>
        <dbReference type="EMBL" id="EHK83868.1"/>
    </source>
</evidence>
<dbReference type="AlphaFoldDB" id="H0JR85"/>
<dbReference type="InterPro" id="IPR036704">
    <property type="entry name" value="RraA/RraA-like_sf"/>
</dbReference>
<dbReference type="GO" id="GO:0046872">
    <property type="term" value="F:metal ion binding"/>
    <property type="evidence" value="ECO:0007669"/>
    <property type="project" value="UniProtKB-KW"/>
</dbReference>
<evidence type="ECO:0000256" key="6">
    <source>
        <dbReference type="ARBA" id="ARBA00012947"/>
    </source>
</evidence>
<evidence type="ECO:0000256" key="11">
    <source>
        <dbReference type="ARBA" id="ARBA00032305"/>
    </source>
</evidence>
<evidence type="ECO:0000256" key="13">
    <source>
        <dbReference type="PIRSR" id="PIRSR605493-1"/>
    </source>
</evidence>
<comment type="similarity">
    <text evidence="3">Belongs to the class II aldolase/RraA-like family.</text>
</comment>
<comment type="caution">
    <text evidence="14">The sequence shown here is derived from an EMBL/GenBank/DDBJ whole genome shotgun (WGS) entry which is preliminary data.</text>
</comment>
<comment type="catalytic activity">
    <reaction evidence="12">
        <text>oxaloacetate + H(+) = pyruvate + CO2</text>
        <dbReference type="Rhea" id="RHEA:15641"/>
        <dbReference type="ChEBI" id="CHEBI:15361"/>
        <dbReference type="ChEBI" id="CHEBI:15378"/>
        <dbReference type="ChEBI" id="CHEBI:16452"/>
        <dbReference type="ChEBI" id="CHEBI:16526"/>
        <dbReference type="EC" id="4.1.1.112"/>
    </reaction>
</comment>
<sequence length="245" mass="25650">MSQPYRLDPTVRRDRAALLASLSQVADVTCAVADALDHLGTGAVIGAGVLAPLRGGQRICGPAVTLRYRRLAGELTDNRTAGLGARLGDRDLYTHAQPGDVAVFDCPAPADTAVVGALSARWAQLAGVAGCVVGGAVRDSVSIVDSGLPVWSMARAPHAARFRYVTESIGEPVRLAEHLIHPGDIVVADDDGVAVIPAARLADAVALCVEADRVERELLAQLQASESIPDLLNKLQDRPVSAFDR</sequence>
<evidence type="ECO:0000256" key="7">
    <source>
        <dbReference type="ARBA" id="ARBA00016549"/>
    </source>
</evidence>
<gene>
    <name evidence="14" type="ORF">AK37_10856</name>
</gene>
<accession>H0JR85</accession>
<dbReference type="EC" id="4.1.1.112" evidence="6"/>
<dbReference type="InterPro" id="IPR005493">
    <property type="entry name" value="RraA/RraA-like"/>
</dbReference>
<comment type="function">
    <text evidence="8">Catalyzes the aldol cleavage of 4-hydroxy-4-methyl-2-oxoglutarate (HMG) into 2 molecules of pyruvate. Also contains a secondary oxaloacetate (OAA) decarboxylase activity due to the common pyruvate enolate transition state formed following C-C bond cleavage in the retro-aldol and decarboxylation reactions.</text>
</comment>
<dbReference type="GO" id="GO:0008948">
    <property type="term" value="F:oxaloacetate decarboxylase activity"/>
    <property type="evidence" value="ECO:0007669"/>
    <property type="project" value="UniProtKB-EC"/>
</dbReference>
<name>H0JR85_9NOCA</name>
<evidence type="ECO:0000256" key="10">
    <source>
        <dbReference type="ARBA" id="ARBA00030169"/>
    </source>
</evidence>
<dbReference type="GO" id="GO:0047443">
    <property type="term" value="F:4-hydroxy-4-methyl-2-oxoglutarate aldolase activity"/>
    <property type="evidence" value="ECO:0007669"/>
    <property type="project" value="UniProtKB-EC"/>
</dbReference>
<dbReference type="PANTHER" id="PTHR33254:SF4">
    <property type="entry name" value="4-HYDROXY-4-METHYL-2-OXOGLUTARATE ALDOLASE 3-RELATED"/>
    <property type="match status" value="1"/>
</dbReference>
<comment type="cofactor">
    <cofactor evidence="2">
        <name>a divalent metal cation</name>
        <dbReference type="ChEBI" id="CHEBI:60240"/>
    </cofactor>
</comment>
<comment type="subunit">
    <text evidence="4">Homotrimer.</text>
</comment>
<comment type="cofactor">
    <cofactor evidence="13">
        <name>Mg(2+)</name>
        <dbReference type="ChEBI" id="CHEBI:18420"/>
    </cofactor>
</comment>
<dbReference type="Proteomes" id="UP000005064">
    <property type="component" value="Unassembled WGS sequence"/>
</dbReference>
<dbReference type="PANTHER" id="PTHR33254">
    <property type="entry name" value="4-HYDROXY-4-METHYL-2-OXOGLUTARATE ALDOLASE 3-RELATED"/>
    <property type="match status" value="1"/>
</dbReference>
<evidence type="ECO:0000256" key="12">
    <source>
        <dbReference type="ARBA" id="ARBA00047973"/>
    </source>
</evidence>
<dbReference type="PATRIC" id="fig|1114960.4.peg.2214"/>
<keyword evidence="13" id="KW-0479">Metal-binding</keyword>
<keyword evidence="13" id="KW-0460">Magnesium</keyword>
<dbReference type="SUPFAM" id="SSF89562">
    <property type="entry name" value="RraA-like"/>
    <property type="match status" value="1"/>
</dbReference>
<evidence type="ECO:0000256" key="3">
    <source>
        <dbReference type="ARBA" id="ARBA00008621"/>
    </source>
</evidence>
<evidence type="ECO:0000256" key="9">
    <source>
        <dbReference type="ARBA" id="ARBA00029596"/>
    </source>
</evidence>
<dbReference type="Pfam" id="PF03737">
    <property type="entry name" value="RraA-like"/>
    <property type="match status" value="1"/>
</dbReference>
<dbReference type="EC" id="4.1.3.17" evidence="5"/>
<evidence type="ECO:0000256" key="1">
    <source>
        <dbReference type="ARBA" id="ARBA00001342"/>
    </source>
</evidence>
<evidence type="ECO:0000256" key="5">
    <source>
        <dbReference type="ARBA" id="ARBA00012213"/>
    </source>
</evidence>